<dbReference type="SUPFAM" id="SSF52821">
    <property type="entry name" value="Rhodanese/Cell cycle control phosphatase"/>
    <property type="match status" value="2"/>
</dbReference>
<dbReference type="PROSITE" id="PS00683">
    <property type="entry name" value="RHODANESE_2"/>
    <property type="match status" value="1"/>
</dbReference>
<keyword evidence="1 3" id="KW-0808">Transferase</keyword>
<proteinExistence type="predicted"/>
<accession>A0A835SHN0</accession>
<evidence type="ECO:0000313" key="6">
    <source>
        <dbReference type="EMBL" id="KAG2427343.1"/>
    </source>
</evidence>
<dbReference type="InterPro" id="IPR045078">
    <property type="entry name" value="TST/MPST-like"/>
</dbReference>
<evidence type="ECO:0000256" key="2">
    <source>
        <dbReference type="ARBA" id="ARBA00022737"/>
    </source>
</evidence>
<feature type="domain" description="Rhodanese" evidence="5">
    <location>
        <begin position="62"/>
        <end position="182"/>
    </location>
</feature>
<dbReference type="OrthoDB" id="270167at2759"/>
<dbReference type="InterPro" id="IPR036873">
    <property type="entry name" value="Rhodanese-like_dom_sf"/>
</dbReference>
<evidence type="ECO:0000256" key="3">
    <source>
        <dbReference type="RuleBase" id="RU000507"/>
    </source>
</evidence>
<evidence type="ECO:0000259" key="5">
    <source>
        <dbReference type="PROSITE" id="PS50206"/>
    </source>
</evidence>
<dbReference type="EMBL" id="JAEHOC010000041">
    <property type="protein sequence ID" value="KAG2427343.1"/>
    <property type="molecule type" value="Genomic_DNA"/>
</dbReference>
<dbReference type="InterPro" id="IPR001307">
    <property type="entry name" value="Thiosulphate_STrfase_CS"/>
</dbReference>
<comment type="caution">
    <text evidence="6">The sequence shown here is derived from an EMBL/GenBank/DDBJ whole genome shotgun (WGS) entry which is preliminary data.</text>
</comment>
<dbReference type="GO" id="GO:0005739">
    <property type="term" value="C:mitochondrion"/>
    <property type="evidence" value="ECO:0007669"/>
    <property type="project" value="TreeGrafter"/>
</dbReference>
<evidence type="ECO:0000256" key="1">
    <source>
        <dbReference type="ARBA" id="ARBA00022679"/>
    </source>
</evidence>
<dbReference type="Gene3D" id="3.40.250.10">
    <property type="entry name" value="Rhodanese-like domain"/>
    <property type="match status" value="2"/>
</dbReference>
<dbReference type="CDD" id="cd01448">
    <property type="entry name" value="TST_Repeat_1"/>
    <property type="match status" value="1"/>
</dbReference>
<organism evidence="6 7">
    <name type="scientific">Chlamydomonas incerta</name>
    <dbReference type="NCBI Taxonomy" id="51695"/>
    <lineage>
        <taxon>Eukaryota</taxon>
        <taxon>Viridiplantae</taxon>
        <taxon>Chlorophyta</taxon>
        <taxon>core chlorophytes</taxon>
        <taxon>Chlorophyceae</taxon>
        <taxon>CS clade</taxon>
        <taxon>Chlamydomonadales</taxon>
        <taxon>Chlamydomonadaceae</taxon>
        <taxon>Chlamydomonas</taxon>
    </lineage>
</organism>
<dbReference type="FunFam" id="3.40.250.10:FF:000001">
    <property type="entry name" value="Sulfurtransferase"/>
    <property type="match status" value="1"/>
</dbReference>
<feature type="region of interest" description="Disordered" evidence="4">
    <location>
        <begin position="236"/>
        <end position="259"/>
    </location>
</feature>
<dbReference type="PROSITE" id="PS50206">
    <property type="entry name" value="RHODANESE_3"/>
    <property type="match status" value="2"/>
</dbReference>
<dbReference type="CDD" id="cd01449">
    <property type="entry name" value="TST_Repeat_2"/>
    <property type="match status" value="1"/>
</dbReference>
<dbReference type="SMART" id="SM00450">
    <property type="entry name" value="RHOD"/>
    <property type="match status" value="2"/>
</dbReference>
<gene>
    <name evidence="6" type="ORF">HXX76_012537</name>
</gene>
<feature type="domain" description="Rhodanese" evidence="5">
    <location>
        <begin position="228"/>
        <end position="341"/>
    </location>
</feature>
<dbReference type="AlphaFoldDB" id="A0A835SHN0"/>
<evidence type="ECO:0000313" key="7">
    <source>
        <dbReference type="Proteomes" id="UP000650467"/>
    </source>
</evidence>
<dbReference type="PANTHER" id="PTHR11364:SF27">
    <property type="entry name" value="SULFURTRANSFERASE"/>
    <property type="match status" value="1"/>
</dbReference>
<sequence length="347" mass="36253">MQASLRTGSGRQALHLRRCFASAPPAAGRPRTAMASTAAAAGAADKQFPPVVSPQWLAERLSDPAVRVLDCCWYMPVHGRNNHADYRANRLPGARFFDIDGVAADPAAARGLPHMLPSEQGFAAAMDALGITADTQVVLYDHLGIFSAPRVWWTFKVFGHDKVAVLQGGLPAWRAAGLPLETAPPPSDDHMFAASAACAAPPAGGSAYKARLDKSKVRTLDDMVANAASRREQVMDARSGGRFVGTEPEPRPGLRGGHIPGARSLPFPTLLEAGAYKPPADLAAAFAAAGLDPARPLVGSCGSGLTACILALGLYQVNGSLAAVYDGSWSEYGGRDDVPVSTLPVDP</sequence>
<reference evidence="6" key="1">
    <citation type="journal article" date="2020" name="bioRxiv">
        <title>Comparative genomics of Chlamydomonas.</title>
        <authorList>
            <person name="Craig R.J."/>
            <person name="Hasan A.R."/>
            <person name="Ness R.W."/>
            <person name="Keightley P.D."/>
        </authorList>
    </citation>
    <scope>NUCLEOTIDE SEQUENCE</scope>
    <source>
        <strain evidence="6">SAG 7.73</strain>
    </source>
</reference>
<dbReference type="Pfam" id="PF00581">
    <property type="entry name" value="Rhodanese"/>
    <property type="match status" value="1"/>
</dbReference>
<dbReference type="GO" id="GO:0004792">
    <property type="term" value="F:thiosulfate-cyanide sulfurtransferase activity"/>
    <property type="evidence" value="ECO:0007669"/>
    <property type="project" value="InterPro"/>
</dbReference>
<evidence type="ECO:0000256" key="4">
    <source>
        <dbReference type="SAM" id="MobiDB-lite"/>
    </source>
</evidence>
<dbReference type="PANTHER" id="PTHR11364">
    <property type="entry name" value="THIOSULFATE SULFERTANSFERASE"/>
    <property type="match status" value="1"/>
</dbReference>
<dbReference type="InterPro" id="IPR001763">
    <property type="entry name" value="Rhodanese-like_dom"/>
</dbReference>
<name>A0A835SHN0_CHLIN</name>
<keyword evidence="7" id="KW-1185">Reference proteome</keyword>
<keyword evidence="2" id="KW-0677">Repeat</keyword>
<dbReference type="Proteomes" id="UP000650467">
    <property type="component" value="Unassembled WGS sequence"/>
</dbReference>
<protein>
    <recommendedName>
        <fullName evidence="3">Sulfurtransferase</fullName>
    </recommendedName>
</protein>